<proteinExistence type="predicted"/>
<sequence>MSDEKINHNSLIDKVLGYVDSPFKLFAIVLMAVFAFTGYFVWQNQAFLLGAYKEQKKLPTIAEDRVEDVAAHLFKHTDAAVVAIFKVNPIFGTRVLYRAYTKDGRDKTHEGLDVGLFTTNAANNRDVVALMASEIPCGAYKTAQSEIGLWYIERGVTYGCRISVPPEQGKFIGQITVGWKEEPPDVDQYRVLLQIAATMLSRSKQ</sequence>
<evidence type="ECO:0000256" key="1">
    <source>
        <dbReference type="SAM" id="Phobius"/>
    </source>
</evidence>
<evidence type="ECO:0000313" key="2">
    <source>
        <dbReference type="EMBL" id="CAB4146619.1"/>
    </source>
</evidence>
<accession>A0A6J5MSQ3</accession>
<protein>
    <submittedName>
        <fullName evidence="2">Uncharacterized protein</fullName>
    </submittedName>
</protein>
<dbReference type="EMBL" id="LR796471">
    <property type="protein sequence ID" value="CAB4146619.1"/>
    <property type="molecule type" value="Genomic_DNA"/>
</dbReference>
<evidence type="ECO:0000313" key="3">
    <source>
        <dbReference type="EMBL" id="CAB4161235.1"/>
    </source>
</evidence>
<gene>
    <name evidence="2" type="ORF">UFOVP503_43</name>
    <name evidence="3" type="ORF">UFOVP763_37</name>
</gene>
<dbReference type="EMBL" id="LR796707">
    <property type="protein sequence ID" value="CAB4161235.1"/>
    <property type="molecule type" value="Genomic_DNA"/>
</dbReference>
<keyword evidence="1" id="KW-0472">Membrane</keyword>
<keyword evidence="1" id="KW-0812">Transmembrane</keyword>
<organism evidence="2">
    <name type="scientific">uncultured Caudovirales phage</name>
    <dbReference type="NCBI Taxonomy" id="2100421"/>
    <lineage>
        <taxon>Viruses</taxon>
        <taxon>Duplodnaviria</taxon>
        <taxon>Heunggongvirae</taxon>
        <taxon>Uroviricota</taxon>
        <taxon>Caudoviricetes</taxon>
        <taxon>Peduoviridae</taxon>
        <taxon>Maltschvirus</taxon>
        <taxon>Maltschvirus maltsch</taxon>
    </lineage>
</organism>
<reference evidence="2" key="1">
    <citation type="submission" date="2020-04" db="EMBL/GenBank/DDBJ databases">
        <authorList>
            <person name="Chiriac C."/>
            <person name="Salcher M."/>
            <person name="Ghai R."/>
            <person name="Kavagutti S V."/>
        </authorList>
    </citation>
    <scope>NUCLEOTIDE SEQUENCE</scope>
</reference>
<feature type="transmembrane region" description="Helical" evidence="1">
    <location>
        <begin position="23"/>
        <end position="42"/>
    </location>
</feature>
<keyword evidence="1" id="KW-1133">Transmembrane helix</keyword>
<name>A0A6J5MSQ3_9CAUD</name>